<dbReference type="RefSeq" id="WP_394836360.1">
    <property type="nucleotide sequence ID" value="NZ_CP089929.1"/>
</dbReference>
<dbReference type="GO" id="GO:0004134">
    <property type="term" value="F:4-alpha-glucanotransferase activity"/>
    <property type="evidence" value="ECO:0007669"/>
    <property type="project" value="UniProtKB-EC"/>
</dbReference>
<evidence type="ECO:0000256" key="8">
    <source>
        <dbReference type="ARBA" id="ARBA00031423"/>
    </source>
</evidence>
<keyword evidence="11" id="KW-1185">Reference proteome</keyword>
<dbReference type="EMBL" id="CP089983">
    <property type="protein sequence ID" value="WXB06704.1"/>
    <property type="molecule type" value="Genomic_DNA"/>
</dbReference>
<evidence type="ECO:0000256" key="5">
    <source>
        <dbReference type="ARBA" id="ARBA00022676"/>
    </source>
</evidence>
<protein>
    <recommendedName>
        <fullName evidence="4">4-alpha-glucanotransferase</fullName>
        <ecNumber evidence="3">2.4.1.25</ecNumber>
    </recommendedName>
    <alternativeName>
        <fullName evidence="8">Amylomaltase</fullName>
    </alternativeName>
    <alternativeName>
        <fullName evidence="9">Disproportionating enzyme</fullName>
    </alternativeName>
</protein>
<dbReference type="PANTHER" id="PTHR32438:SF5">
    <property type="entry name" value="4-ALPHA-GLUCANOTRANSFERASE DPE1, CHLOROPLASTIC_AMYLOPLASTIC"/>
    <property type="match status" value="1"/>
</dbReference>
<dbReference type="EC" id="2.4.1.25" evidence="3"/>
<evidence type="ECO:0000256" key="6">
    <source>
        <dbReference type="ARBA" id="ARBA00022679"/>
    </source>
</evidence>
<comment type="catalytic activity">
    <reaction evidence="1">
        <text>Transfers a segment of a (1-&gt;4)-alpha-D-glucan to a new position in an acceptor, which may be glucose or a (1-&gt;4)-alpha-D-glucan.</text>
        <dbReference type="EC" id="2.4.1.25"/>
    </reaction>
</comment>
<evidence type="ECO:0000313" key="11">
    <source>
        <dbReference type="Proteomes" id="UP001374803"/>
    </source>
</evidence>
<keyword evidence="7" id="KW-0119">Carbohydrate metabolism</keyword>
<evidence type="ECO:0000256" key="7">
    <source>
        <dbReference type="ARBA" id="ARBA00023277"/>
    </source>
</evidence>
<organism evidence="10 11">
    <name type="scientific">Pendulispora rubella</name>
    <dbReference type="NCBI Taxonomy" id="2741070"/>
    <lineage>
        <taxon>Bacteria</taxon>
        <taxon>Pseudomonadati</taxon>
        <taxon>Myxococcota</taxon>
        <taxon>Myxococcia</taxon>
        <taxon>Myxococcales</taxon>
        <taxon>Sorangiineae</taxon>
        <taxon>Pendulisporaceae</taxon>
        <taxon>Pendulispora</taxon>
    </lineage>
</organism>
<name>A0ABZ2LAX2_9BACT</name>
<gene>
    <name evidence="10" type="ORF">LVJ94_05585</name>
</gene>
<evidence type="ECO:0000256" key="1">
    <source>
        <dbReference type="ARBA" id="ARBA00000439"/>
    </source>
</evidence>
<keyword evidence="5 10" id="KW-0328">Glycosyltransferase</keyword>
<evidence type="ECO:0000256" key="9">
    <source>
        <dbReference type="ARBA" id="ARBA00031501"/>
    </source>
</evidence>
<dbReference type="Proteomes" id="UP001374803">
    <property type="component" value="Chromosome"/>
</dbReference>
<dbReference type="Gene3D" id="3.20.20.80">
    <property type="entry name" value="Glycosidases"/>
    <property type="match status" value="2"/>
</dbReference>
<evidence type="ECO:0000256" key="2">
    <source>
        <dbReference type="ARBA" id="ARBA00005684"/>
    </source>
</evidence>
<dbReference type="SUPFAM" id="SSF51445">
    <property type="entry name" value="(Trans)glycosidases"/>
    <property type="match status" value="1"/>
</dbReference>
<sequence length="571" mass="63419">MNSRELLHEARRALGIEQLVLAVHDSSFPGFAGEDLGRGSPYSRGARDLFAFARSLGFTGVQLGPQGETTFGNRSPYDGTVFAKSVLSIDLPSLTRDPDCAEMVDGAIVRDLIAGRPASIEGDRVQYSYAFRAMREVVKGAWQRFSHSASAPLRARYDAFRTTNAAWLDHDEAYERATGHFELGDAFAFGQFLVHAQHEAMRAGTALDGLTMYGDLQVGLSLCDRWRRESLMLAGYAMGAPPSRTDPDGQPWGYPVLDPCAPEAFAMLELRVAKMLRELDGLRVDHPHGLVCPWVYDVSDPDPIRAVKNGARLFASPDLPDHPALARHAIVRPAQIDRSLPRHADGWVRDLDEAQVDAYGTRFDSIIRMMRAEGRHLRGVVCEVLSTQPYPLCRVMDRHGLGRFRVTQKANPLDPRDVYRHENALPADWMMVGNHDTAPLLLVVERWRDQGIADGRARYLEERLALPRGSLGTDVASLTQAMFAALFTSAARNVMVFIPDLLGARAVYNRPGVVDDVNWTWRVPENFRGVYTDNVARGEAMNVPRAMAMALRAKSDATRARTDLIEALERA</sequence>
<evidence type="ECO:0000313" key="10">
    <source>
        <dbReference type="EMBL" id="WXB06704.1"/>
    </source>
</evidence>
<comment type="similarity">
    <text evidence="2">Belongs to the disproportionating enzyme family.</text>
</comment>
<reference evidence="10" key="1">
    <citation type="submission" date="2021-12" db="EMBL/GenBank/DDBJ databases">
        <title>Discovery of the Pendulisporaceae a myxobacterial family with distinct sporulation behavior and unique specialized metabolism.</title>
        <authorList>
            <person name="Garcia R."/>
            <person name="Popoff A."/>
            <person name="Bader C.D."/>
            <person name="Loehr J."/>
            <person name="Walesch S."/>
            <person name="Walt C."/>
            <person name="Boldt J."/>
            <person name="Bunk B."/>
            <person name="Haeckl F.J.F.P.J."/>
            <person name="Gunesch A.P."/>
            <person name="Birkelbach J."/>
            <person name="Nuebel U."/>
            <person name="Pietschmann T."/>
            <person name="Bach T."/>
            <person name="Mueller R."/>
        </authorList>
    </citation>
    <scope>NUCLEOTIDE SEQUENCE</scope>
    <source>
        <strain evidence="10">MSr11367</strain>
    </source>
</reference>
<keyword evidence="6 10" id="KW-0808">Transferase</keyword>
<evidence type="ECO:0000256" key="4">
    <source>
        <dbReference type="ARBA" id="ARBA00020295"/>
    </source>
</evidence>
<accession>A0ABZ2LAX2</accession>
<dbReference type="PANTHER" id="PTHR32438">
    <property type="entry name" value="4-ALPHA-GLUCANOTRANSFERASE DPE1, CHLOROPLASTIC/AMYLOPLASTIC"/>
    <property type="match status" value="1"/>
</dbReference>
<dbReference type="Pfam" id="PF02446">
    <property type="entry name" value="Glyco_hydro_77"/>
    <property type="match status" value="2"/>
</dbReference>
<dbReference type="InterPro" id="IPR017853">
    <property type="entry name" value="GH"/>
</dbReference>
<dbReference type="InterPro" id="IPR003385">
    <property type="entry name" value="Glyco_hydro_77"/>
</dbReference>
<proteinExistence type="inferred from homology"/>
<evidence type="ECO:0000256" key="3">
    <source>
        <dbReference type="ARBA" id="ARBA00012560"/>
    </source>
</evidence>